<dbReference type="Proteomes" id="UP000318017">
    <property type="component" value="Chromosome"/>
</dbReference>
<dbReference type="PANTHER" id="PTHR34595:SF2">
    <property type="entry name" value="BLR2978 PROTEIN"/>
    <property type="match status" value="1"/>
</dbReference>
<dbReference type="PANTHER" id="PTHR34595">
    <property type="entry name" value="BLR5612 PROTEIN"/>
    <property type="match status" value="1"/>
</dbReference>
<dbReference type="EMBL" id="CP036298">
    <property type="protein sequence ID" value="QDV22122.1"/>
    <property type="molecule type" value="Genomic_DNA"/>
</dbReference>
<evidence type="ECO:0000259" key="2">
    <source>
        <dbReference type="Pfam" id="PF14403"/>
    </source>
</evidence>
<dbReference type="InterPro" id="IPR007296">
    <property type="entry name" value="DUF403"/>
</dbReference>
<feature type="domain" description="DUF403" evidence="1">
    <location>
        <begin position="532"/>
        <end position="847"/>
    </location>
</feature>
<organism evidence="3 4">
    <name type="scientific">Aureliella helgolandensis</name>
    <dbReference type="NCBI Taxonomy" id="2527968"/>
    <lineage>
        <taxon>Bacteria</taxon>
        <taxon>Pseudomonadati</taxon>
        <taxon>Planctomycetota</taxon>
        <taxon>Planctomycetia</taxon>
        <taxon>Pirellulales</taxon>
        <taxon>Pirellulaceae</taxon>
        <taxon>Aureliella</taxon>
    </lineage>
</organism>
<dbReference type="RefSeq" id="WP_145073173.1">
    <property type="nucleotide sequence ID" value="NZ_CP036298.1"/>
</dbReference>
<evidence type="ECO:0000259" key="1">
    <source>
        <dbReference type="Pfam" id="PF04168"/>
    </source>
</evidence>
<keyword evidence="4" id="KW-1185">Reference proteome</keyword>
<protein>
    <submittedName>
        <fullName evidence="3">Uncharacterized protein</fullName>
    </submittedName>
</protein>
<proteinExistence type="predicted"/>
<dbReference type="Gene3D" id="3.40.50.11290">
    <property type="match status" value="1"/>
</dbReference>
<feature type="domain" description="Circularly permuted ATP-grasp type 2" evidence="2">
    <location>
        <begin position="108"/>
        <end position="483"/>
    </location>
</feature>
<dbReference type="InterPro" id="IPR025841">
    <property type="entry name" value="CP_ATPgrasp_2"/>
</dbReference>
<evidence type="ECO:0000313" key="3">
    <source>
        <dbReference type="EMBL" id="QDV22122.1"/>
    </source>
</evidence>
<evidence type="ECO:0000313" key="4">
    <source>
        <dbReference type="Proteomes" id="UP000318017"/>
    </source>
</evidence>
<accession>A0A518G0I8</accession>
<gene>
    <name evidence="3" type="ORF">Q31a_04050</name>
</gene>
<dbReference type="Pfam" id="PF04168">
    <property type="entry name" value="Alpha-E"/>
    <property type="match status" value="1"/>
</dbReference>
<sequence length="866" mass="95762">MNRLSKADAQVKVVPLPQDGSGGDLLLLEKQLSNYRGLNGTYDEAVTKDGTLRDGWPKLFENLGTLSVRELERRIAQAQRQIDAEGVVFNPHDDASEISRPWKLDPVPLVIPEAEWNGVAEGLAQRAQLIDLIILDFLGPQTLLREKVVPPELLFANPQYFPAYHGLVNRPIQHVQLYAADLARDPSGQWWVTADRARSPSGLGYVLENRLIASRMLPVAFSNGNVHRLASFFMTFQRALRDLAKRYRDNPRIAIWSRGTKSKSYFEDAFLARYLGYTLVESDDLAVRNNRVMLKTLGALLPVEVLLRRLDDHRCDPSELTSGSDGISGLLEVIRSGNVAVANSLGSSYAEAPMLAAFLPAICRHLIGQDLKIPSVATWWCGQPHGLKYVQENLERVVIRSAFRDRDEAPLVPAMMTAEQREELSAKIAATPQLFVGQERITRSTTPVWDAGQLKPWSVALRAFMVAKDDGYYPLPGALARVSPDADALLQDMTSGEKSQDVWIVARESVPIVSLLSVDGQQAELKRGGSELPSRVADNLFWFGRNLERAEKIARILRITLQQATGEDATSSGLSRLPEVCSLVKQLDGDGAVEGISVKDLIQRIVRGAMDLKNPASLRNVVNLAHGSASKVRDRIAIDSYRIVTELKEQFETQIAADEDGPYELLWLLDNAVQALSAISGLASESMTRTLGWRFFDLGRRIERGAQTVKILTTLLPLQPQGLTPALEASLKICDSYMTYRGRYLAHVDLAAVLDLLVVDDSNPRSLAYQLRAISEHIDALPRSETQAGISVEQRLALSTYNSVRLCNVYEVSVPDNRGELSALHKVLSLTATRLPKLADEVSNKFLIHAGLQRHYSRGLGADGNG</sequence>
<name>A0A518G0I8_9BACT</name>
<dbReference type="KEGG" id="ahel:Q31a_04050"/>
<dbReference type="Gene3D" id="3.30.1490.270">
    <property type="match status" value="1"/>
</dbReference>
<dbReference type="AlphaFoldDB" id="A0A518G0I8"/>
<reference evidence="3 4" key="1">
    <citation type="submission" date="2019-02" db="EMBL/GenBank/DDBJ databases">
        <title>Deep-cultivation of Planctomycetes and their phenomic and genomic characterization uncovers novel biology.</title>
        <authorList>
            <person name="Wiegand S."/>
            <person name="Jogler M."/>
            <person name="Boedeker C."/>
            <person name="Pinto D."/>
            <person name="Vollmers J."/>
            <person name="Rivas-Marin E."/>
            <person name="Kohn T."/>
            <person name="Peeters S.H."/>
            <person name="Heuer A."/>
            <person name="Rast P."/>
            <person name="Oberbeckmann S."/>
            <person name="Bunk B."/>
            <person name="Jeske O."/>
            <person name="Meyerdierks A."/>
            <person name="Storesund J.E."/>
            <person name="Kallscheuer N."/>
            <person name="Luecker S."/>
            <person name="Lage O.M."/>
            <person name="Pohl T."/>
            <person name="Merkel B.J."/>
            <person name="Hornburger P."/>
            <person name="Mueller R.-W."/>
            <person name="Bruemmer F."/>
            <person name="Labrenz M."/>
            <person name="Spormann A.M."/>
            <person name="Op den Camp H."/>
            <person name="Overmann J."/>
            <person name="Amann R."/>
            <person name="Jetten M.S.M."/>
            <person name="Mascher T."/>
            <person name="Medema M.H."/>
            <person name="Devos D.P."/>
            <person name="Kaster A.-K."/>
            <person name="Ovreas L."/>
            <person name="Rohde M."/>
            <person name="Galperin M.Y."/>
            <person name="Jogler C."/>
        </authorList>
    </citation>
    <scope>NUCLEOTIDE SEQUENCE [LARGE SCALE GENOMIC DNA]</scope>
    <source>
        <strain evidence="3 4">Q31a</strain>
    </source>
</reference>
<dbReference type="SUPFAM" id="SSF56059">
    <property type="entry name" value="Glutathione synthetase ATP-binding domain-like"/>
    <property type="match status" value="1"/>
</dbReference>
<dbReference type="Pfam" id="PF14403">
    <property type="entry name" value="CP_ATPgrasp_2"/>
    <property type="match status" value="1"/>
</dbReference>
<dbReference type="OrthoDB" id="9803842at2"/>
<dbReference type="InterPro" id="IPR051680">
    <property type="entry name" value="ATP-dep_Glu-Cys_Ligase-2"/>
</dbReference>